<evidence type="ECO:0000256" key="8">
    <source>
        <dbReference type="SAM" id="Phobius"/>
    </source>
</evidence>
<reference evidence="10" key="1">
    <citation type="submission" date="2021-01" db="EMBL/GenBank/DDBJ databases">
        <authorList>
            <person name="Corre E."/>
            <person name="Pelletier E."/>
            <person name="Niang G."/>
            <person name="Scheremetjew M."/>
            <person name="Finn R."/>
            <person name="Kale V."/>
            <person name="Holt S."/>
            <person name="Cochrane G."/>
            <person name="Meng A."/>
            <person name="Brown T."/>
            <person name="Cohen L."/>
        </authorList>
    </citation>
    <scope>NUCLEOTIDE SEQUENCE</scope>
    <source>
        <strain evidence="10">SAG 63-3</strain>
    </source>
</reference>
<proteinExistence type="inferred from homology"/>
<keyword evidence="5" id="KW-0029">Amino-acid transport</keyword>
<sequence>MANDNTVQCLRDGDIEEPLLDVHVEVSEDEPSNFWPCTFNLTKVILGAGIMVIPHAISLVGSIWGLVMLLAVGGLTWFTVYALIVGSDVVGASTYASLVRRTCGIFAEKTLLIILILGCFGFEVVYLDIISDVLIGEAPSFSGGILLQFINWLVPPATGVPGARWWFEGRSQLLGFLVLFILVPLCLQRDMTRLDALNKVGLVSLVLFAVSTIWLAVAAAMAGHAYVPPLLPDWPRLGPTLSVQISTLVSVIPVILTAMTCHQSVHPLRQMLKPYSGSRFNMVTFCSLAMVTVLFIVVSGAAYVAFGPLIKNDFLANLDPDLMTPIIGAVCKCG</sequence>
<evidence type="ECO:0000256" key="1">
    <source>
        <dbReference type="ARBA" id="ARBA00004141"/>
    </source>
</evidence>
<name>A0A7S0V3P5_9CHLO</name>
<gene>
    <name evidence="10" type="ORF">PPAR00522_LOCUS14148</name>
</gene>
<protein>
    <recommendedName>
        <fullName evidence="9">Amino acid transporter transmembrane domain-containing protein</fullName>
    </recommendedName>
</protein>
<feature type="transmembrane region" description="Helical" evidence="8">
    <location>
        <begin position="200"/>
        <end position="221"/>
    </location>
</feature>
<feature type="transmembrane region" description="Helical" evidence="8">
    <location>
        <begin position="78"/>
        <end position="98"/>
    </location>
</feature>
<comment type="similarity">
    <text evidence="2">Belongs to the amino acid/polyamine transporter 2 family.</text>
</comment>
<dbReference type="GO" id="GO:0015179">
    <property type="term" value="F:L-amino acid transmembrane transporter activity"/>
    <property type="evidence" value="ECO:0007669"/>
    <property type="project" value="TreeGrafter"/>
</dbReference>
<feature type="transmembrane region" description="Helical" evidence="8">
    <location>
        <begin position="171"/>
        <end position="188"/>
    </location>
</feature>
<dbReference type="AlphaFoldDB" id="A0A7S0V3P5"/>
<evidence type="ECO:0000256" key="6">
    <source>
        <dbReference type="ARBA" id="ARBA00022989"/>
    </source>
</evidence>
<feature type="transmembrane region" description="Helical" evidence="8">
    <location>
        <begin position="110"/>
        <end position="130"/>
    </location>
</feature>
<dbReference type="Pfam" id="PF01490">
    <property type="entry name" value="Aa_trans"/>
    <property type="match status" value="1"/>
</dbReference>
<evidence type="ECO:0000256" key="3">
    <source>
        <dbReference type="ARBA" id="ARBA00022448"/>
    </source>
</evidence>
<feature type="domain" description="Amino acid transporter transmembrane" evidence="9">
    <location>
        <begin position="32"/>
        <end position="323"/>
    </location>
</feature>
<feature type="transmembrane region" description="Helical" evidence="8">
    <location>
        <begin position="44"/>
        <end position="72"/>
    </location>
</feature>
<evidence type="ECO:0000256" key="5">
    <source>
        <dbReference type="ARBA" id="ARBA00022970"/>
    </source>
</evidence>
<accession>A0A7S0V3P5</accession>
<evidence type="ECO:0000313" key="10">
    <source>
        <dbReference type="EMBL" id="CAD8779218.1"/>
    </source>
</evidence>
<evidence type="ECO:0000256" key="2">
    <source>
        <dbReference type="ARBA" id="ARBA00008066"/>
    </source>
</evidence>
<dbReference type="PANTHER" id="PTHR22950:SF458">
    <property type="entry name" value="SODIUM-COUPLED NEUTRAL AMINO ACID TRANSPORTER 11-RELATED"/>
    <property type="match status" value="1"/>
</dbReference>
<feature type="transmembrane region" description="Helical" evidence="8">
    <location>
        <begin position="241"/>
        <end position="261"/>
    </location>
</feature>
<dbReference type="EMBL" id="HBFM01021711">
    <property type="protein sequence ID" value="CAD8779218.1"/>
    <property type="molecule type" value="Transcribed_RNA"/>
</dbReference>
<keyword evidence="7 8" id="KW-0472">Membrane</keyword>
<keyword evidence="4 8" id="KW-0812">Transmembrane</keyword>
<evidence type="ECO:0000259" key="9">
    <source>
        <dbReference type="Pfam" id="PF01490"/>
    </source>
</evidence>
<organism evidence="10">
    <name type="scientific">Polytomella parva</name>
    <dbReference type="NCBI Taxonomy" id="51329"/>
    <lineage>
        <taxon>Eukaryota</taxon>
        <taxon>Viridiplantae</taxon>
        <taxon>Chlorophyta</taxon>
        <taxon>core chlorophytes</taxon>
        <taxon>Chlorophyceae</taxon>
        <taxon>CS clade</taxon>
        <taxon>Chlamydomonadales</taxon>
        <taxon>Chlamydomonadaceae</taxon>
        <taxon>Polytomella</taxon>
    </lineage>
</organism>
<evidence type="ECO:0000256" key="7">
    <source>
        <dbReference type="ARBA" id="ARBA00023136"/>
    </source>
</evidence>
<keyword evidence="6 8" id="KW-1133">Transmembrane helix</keyword>
<dbReference type="GO" id="GO:0016020">
    <property type="term" value="C:membrane"/>
    <property type="evidence" value="ECO:0007669"/>
    <property type="project" value="UniProtKB-SubCell"/>
</dbReference>
<dbReference type="InterPro" id="IPR013057">
    <property type="entry name" value="AA_transpt_TM"/>
</dbReference>
<dbReference type="PANTHER" id="PTHR22950">
    <property type="entry name" value="AMINO ACID TRANSPORTER"/>
    <property type="match status" value="1"/>
</dbReference>
<keyword evidence="3" id="KW-0813">Transport</keyword>
<evidence type="ECO:0000256" key="4">
    <source>
        <dbReference type="ARBA" id="ARBA00022692"/>
    </source>
</evidence>
<feature type="transmembrane region" description="Helical" evidence="8">
    <location>
        <begin position="282"/>
        <end position="306"/>
    </location>
</feature>
<comment type="subcellular location">
    <subcellularLocation>
        <location evidence="1">Membrane</location>
        <topology evidence="1">Multi-pass membrane protein</topology>
    </subcellularLocation>
</comment>